<dbReference type="PRINTS" id="PR01438">
    <property type="entry name" value="UNVRSLSTRESS"/>
</dbReference>
<evidence type="ECO:0000256" key="4">
    <source>
        <dbReference type="ARBA" id="ARBA00037131"/>
    </source>
</evidence>
<evidence type="ECO:0000313" key="7">
    <source>
        <dbReference type="Proteomes" id="UP000305709"/>
    </source>
</evidence>
<feature type="domain" description="UspA" evidence="5">
    <location>
        <begin position="38"/>
        <end position="168"/>
    </location>
</feature>
<accession>A0A5C4N3C4</accession>
<evidence type="ECO:0000256" key="1">
    <source>
        <dbReference type="ARBA" id="ARBA00004496"/>
    </source>
</evidence>
<comment type="similarity">
    <text evidence="2">Belongs to the universal stress protein A family.</text>
</comment>
<dbReference type="InterPro" id="IPR006015">
    <property type="entry name" value="Universal_stress_UspA"/>
</dbReference>
<gene>
    <name evidence="6" type="ORF">FHG71_22410</name>
</gene>
<evidence type="ECO:0000259" key="5">
    <source>
        <dbReference type="Pfam" id="PF00582"/>
    </source>
</evidence>
<feature type="non-terminal residue" evidence="6">
    <location>
        <position position="1"/>
    </location>
</feature>
<dbReference type="Pfam" id="PF00582">
    <property type="entry name" value="Usp"/>
    <property type="match status" value="1"/>
</dbReference>
<sequence>SSARRHRHARRLITKTRELCNGADTTPDDDIHDRLNRTVLELATSLARQDEARLDVISVWDVPEEQALRNGRIHLPEGEILSILARERDRSASRLDELLKAFPSDAPRTRGLHVRGRPAQALVTHARAERIDTIVMGTVARTGLPGFLMGNTAETVLARVACSVLAVKPEGFVSPVEPGDP</sequence>
<dbReference type="AlphaFoldDB" id="A0A5C4N3C4"/>
<dbReference type="OrthoDB" id="5564966at2"/>
<reference evidence="6 7" key="1">
    <citation type="submission" date="2019-06" db="EMBL/GenBank/DDBJ databases">
        <authorList>
            <person name="Jiang L."/>
        </authorList>
    </citation>
    <scope>NUCLEOTIDE SEQUENCE [LARGE SCALE GENOMIC DNA]</scope>
    <source>
        <strain evidence="6 7">YIM 48858</strain>
    </source>
</reference>
<dbReference type="RefSeq" id="WP_139083964.1">
    <property type="nucleotide sequence ID" value="NZ_VDFV01000089.1"/>
</dbReference>
<organism evidence="6 7">
    <name type="scientific">Rubellimicrobium roseum</name>
    <dbReference type="NCBI Taxonomy" id="687525"/>
    <lineage>
        <taxon>Bacteria</taxon>
        <taxon>Pseudomonadati</taxon>
        <taxon>Pseudomonadota</taxon>
        <taxon>Alphaproteobacteria</taxon>
        <taxon>Rhodobacterales</taxon>
        <taxon>Roseobacteraceae</taxon>
        <taxon>Rubellimicrobium</taxon>
    </lineage>
</organism>
<dbReference type="Gene3D" id="3.40.50.12370">
    <property type="match status" value="1"/>
</dbReference>
<dbReference type="Proteomes" id="UP000305709">
    <property type="component" value="Unassembled WGS sequence"/>
</dbReference>
<evidence type="ECO:0000256" key="3">
    <source>
        <dbReference type="ARBA" id="ARBA00022490"/>
    </source>
</evidence>
<dbReference type="InterPro" id="IPR006016">
    <property type="entry name" value="UspA"/>
</dbReference>
<dbReference type="GO" id="GO:0005737">
    <property type="term" value="C:cytoplasm"/>
    <property type="evidence" value="ECO:0007669"/>
    <property type="project" value="UniProtKB-SubCell"/>
</dbReference>
<dbReference type="PANTHER" id="PTHR47892">
    <property type="entry name" value="UNIVERSAL STRESS PROTEIN E"/>
    <property type="match status" value="1"/>
</dbReference>
<evidence type="ECO:0000256" key="2">
    <source>
        <dbReference type="ARBA" id="ARBA00008791"/>
    </source>
</evidence>
<comment type="function">
    <text evidence="4">Required for resistance to DNA-damaging agents.</text>
</comment>
<dbReference type="PANTHER" id="PTHR47892:SF1">
    <property type="entry name" value="UNIVERSAL STRESS PROTEIN E"/>
    <property type="match status" value="1"/>
</dbReference>
<keyword evidence="3" id="KW-0963">Cytoplasm</keyword>
<evidence type="ECO:0000313" key="6">
    <source>
        <dbReference type="EMBL" id="TNC60026.1"/>
    </source>
</evidence>
<dbReference type="EMBL" id="VDFV01000089">
    <property type="protein sequence ID" value="TNC60026.1"/>
    <property type="molecule type" value="Genomic_DNA"/>
</dbReference>
<comment type="subcellular location">
    <subcellularLocation>
        <location evidence="1">Cytoplasm</location>
    </subcellularLocation>
</comment>
<protein>
    <submittedName>
        <fullName evidence="6">Universal stress protein</fullName>
    </submittedName>
</protein>
<name>A0A5C4N3C4_9RHOB</name>
<keyword evidence="7" id="KW-1185">Reference proteome</keyword>
<proteinExistence type="inferred from homology"/>
<dbReference type="SUPFAM" id="SSF52402">
    <property type="entry name" value="Adenine nucleotide alpha hydrolases-like"/>
    <property type="match status" value="1"/>
</dbReference>
<comment type="caution">
    <text evidence="6">The sequence shown here is derived from an EMBL/GenBank/DDBJ whole genome shotgun (WGS) entry which is preliminary data.</text>
</comment>